<dbReference type="Proteomes" id="UP000070174">
    <property type="component" value="Unassembled WGS sequence"/>
</dbReference>
<evidence type="ECO:0000313" key="5">
    <source>
        <dbReference type="Proteomes" id="UP000070174"/>
    </source>
</evidence>
<keyword evidence="2" id="KW-0812">Transmembrane</keyword>
<evidence type="ECO:0000313" key="4">
    <source>
        <dbReference type="EMBL" id="KXA31864.1"/>
    </source>
</evidence>
<dbReference type="InterPro" id="IPR050922">
    <property type="entry name" value="LytR/CpsA/Psr_CW_biosynth"/>
</dbReference>
<evidence type="ECO:0000259" key="3">
    <source>
        <dbReference type="Pfam" id="PF03816"/>
    </source>
</evidence>
<dbReference type="PANTHER" id="PTHR33392">
    <property type="entry name" value="POLYISOPRENYL-TEICHOIC ACID--PEPTIDOGLYCAN TEICHOIC ACID TRANSFERASE TAGU"/>
    <property type="match status" value="1"/>
</dbReference>
<evidence type="ECO:0000256" key="1">
    <source>
        <dbReference type="ARBA" id="ARBA00006068"/>
    </source>
</evidence>
<gene>
    <name evidence="4" type="ORF">HMPREF3229_00114</name>
</gene>
<name>A0A133PSR4_9FIRM</name>
<organism evidence="4">
    <name type="scientific">Peptoniphilus harei</name>
    <dbReference type="NCBI Taxonomy" id="54005"/>
    <lineage>
        <taxon>Bacteria</taxon>
        <taxon>Bacillati</taxon>
        <taxon>Bacillota</taxon>
        <taxon>Tissierellia</taxon>
        <taxon>Tissierellales</taxon>
        <taxon>Peptoniphilaceae</taxon>
        <taxon>Peptoniphilus</taxon>
    </lineage>
</organism>
<dbReference type="Gene3D" id="3.40.630.190">
    <property type="entry name" value="LCP protein"/>
    <property type="match status" value="1"/>
</dbReference>
<dbReference type="PATRIC" id="fig|54005.3.peg.113"/>
<dbReference type="AlphaFoldDB" id="A0A133PSR4"/>
<dbReference type="InterPro" id="IPR004474">
    <property type="entry name" value="LytR_CpsA_psr"/>
</dbReference>
<dbReference type="PANTHER" id="PTHR33392:SF6">
    <property type="entry name" value="POLYISOPRENYL-TEICHOIC ACID--PEPTIDOGLYCAN TEICHOIC ACID TRANSFERASE TAGU"/>
    <property type="match status" value="1"/>
</dbReference>
<sequence>MKTFFKAFFTTIILILILALAGVAGYFYFFEGEDADKIDKGGEDLQFLMLGVDSLDAKKADNARSDTIMVVNLDGKTGKVNIISIPRDTYTKIKGYKKTKINHSFKYGGSELTLDTVNKLLGTDIKYYVTVDYRFVEDVVNKIGGVEVDVPIDMKYQDPTADPPLTIDIKAGRQNLKGYDAIGFLRFRKGYKDADLGRVKAQQQFMSAILSKMKEPKSLVKAPLLLSSYVSYTENNIPVKKLIKIAAKMRHVTSEDIVTNTLPGAPKYMGGVSYFIPNENKIKVMLLENNFK</sequence>
<dbReference type="EMBL" id="LRQE01000002">
    <property type="protein sequence ID" value="KXA31864.1"/>
    <property type="molecule type" value="Genomic_DNA"/>
</dbReference>
<dbReference type="RefSeq" id="WP_060799429.1">
    <property type="nucleotide sequence ID" value="NZ_KQ957085.1"/>
</dbReference>
<proteinExistence type="inferred from homology"/>
<comment type="caution">
    <text evidence="4">The sequence shown here is derived from an EMBL/GenBank/DDBJ whole genome shotgun (WGS) entry which is preliminary data.</text>
</comment>
<keyword evidence="2" id="KW-1133">Transmembrane helix</keyword>
<feature type="transmembrane region" description="Helical" evidence="2">
    <location>
        <begin position="7"/>
        <end position="29"/>
    </location>
</feature>
<feature type="domain" description="Cell envelope-related transcriptional attenuator" evidence="3">
    <location>
        <begin position="64"/>
        <end position="214"/>
    </location>
</feature>
<evidence type="ECO:0000256" key="2">
    <source>
        <dbReference type="SAM" id="Phobius"/>
    </source>
</evidence>
<keyword evidence="2" id="KW-0472">Membrane</keyword>
<dbReference type="Pfam" id="PF03816">
    <property type="entry name" value="LytR_cpsA_psr"/>
    <property type="match status" value="1"/>
</dbReference>
<comment type="similarity">
    <text evidence="1">Belongs to the LytR/CpsA/Psr (LCP) family.</text>
</comment>
<reference evidence="4 5" key="1">
    <citation type="submission" date="2016-01" db="EMBL/GenBank/DDBJ databases">
        <authorList>
            <person name="Oliw E.H."/>
        </authorList>
    </citation>
    <scope>NUCLEOTIDE SEQUENCE [LARGE SCALE GENOMIC DNA]</scope>
    <source>
        <strain evidence="4 5">CMW7756A</strain>
    </source>
</reference>
<dbReference type="NCBIfam" id="TIGR00350">
    <property type="entry name" value="lytR_cpsA_psr"/>
    <property type="match status" value="1"/>
</dbReference>
<accession>A0A133PSR4</accession>
<protein>
    <submittedName>
        <fullName evidence="4">Cell envelope-like function transcriptional attenuator common domain protein</fullName>
    </submittedName>
</protein>